<keyword evidence="2" id="KW-1133">Transmembrane helix</keyword>
<dbReference type="EMBL" id="JAYLVJ010000027">
    <property type="protein sequence ID" value="MEO1756516.1"/>
    <property type="molecule type" value="Genomic_DNA"/>
</dbReference>
<geneLocation type="plasmid" evidence="4">
    <name>unnamed</name>
</geneLocation>
<keyword evidence="2" id="KW-0472">Membrane</keyword>
<reference evidence="3 6" key="3">
    <citation type="submission" date="2024-01" db="EMBL/GenBank/DDBJ databases">
        <title>The diversity of rhizobia nodulating Mimosa spp. in eleven states of Brazil covering several biomes is determined by host plant, location, and edaphic factors.</title>
        <authorList>
            <person name="Rouws L."/>
            <person name="Barauna A."/>
            <person name="Beukes C."/>
            <person name="De Faria S.M."/>
            <person name="Gross E."/>
            <person name="Dos Reis Junior F.B."/>
            <person name="Simon M."/>
            <person name="Maluk M."/>
            <person name="Odee D.W."/>
            <person name="Kenicer G."/>
            <person name="Young J.P.W."/>
            <person name="Reis V.M."/>
            <person name="Zilli J."/>
            <person name="James E.K."/>
        </authorList>
    </citation>
    <scope>NUCLEOTIDE SEQUENCE [LARGE SCALE GENOMIC DNA]</scope>
    <source>
        <strain evidence="3 6">JHI1651</strain>
    </source>
</reference>
<evidence type="ECO:0000313" key="6">
    <source>
        <dbReference type="Proteomes" id="UP001462961"/>
    </source>
</evidence>
<keyword evidence="6" id="KW-1185">Reference proteome</keyword>
<reference evidence="4 5" key="1">
    <citation type="journal article" date="2014" name="Genome Announc.">
        <title>Draft Genome Sequence of the Haloacid-Degrading Burkholderia caribensis Strain MBA4.</title>
        <authorList>
            <person name="Pan Y."/>
            <person name="Kong K.F."/>
            <person name="Tsang J.S."/>
        </authorList>
    </citation>
    <scope>NUCLEOTIDE SEQUENCE [LARGE SCALE GENOMIC DNA]</scope>
    <source>
        <strain evidence="4 5">852011</strain>
    </source>
</reference>
<evidence type="ECO:0000313" key="3">
    <source>
        <dbReference type="EMBL" id="MEO1756516.1"/>
    </source>
</evidence>
<dbReference type="EMBL" id="CP015960">
    <property type="protein sequence ID" value="QLB67857.1"/>
    <property type="molecule type" value="Genomic_DNA"/>
</dbReference>
<feature type="region of interest" description="Disordered" evidence="1">
    <location>
        <begin position="129"/>
        <end position="233"/>
    </location>
</feature>
<evidence type="ECO:0000313" key="4">
    <source>
        <dbReference type="EMBL" id="QLB67857.1"/>
    </source>
</evidence>
<evidence type="ECO:0000256" key="2">
    <source>
        <dbReference type="SAM" id="Phobius"/>
    </source>
</evidence>
<accession>A0A9Q6SA86</accession>
<reference evidence="4" key="2">
    <citation type="submission" date="2016-06" db="EMBL/GenBank/DDBJ databases">
        <authorList>
            <person name="Huang P."/>
            <person name="Jiang X."/>
            <person name="Liu X."/>
        </authorList>
    </citation>
    <scope>NUCLEOTIDE SEQUENCE</scope>
    <source>
        <strain evidence="4">852011</strain>
        <plasmid evidence="4">unnamed</plasmid>
    </source>
</reference>
<geneLocation type="plasmid" evidence="5"/>
<evidence type="ECO:0000256" key="1">
    <source>
        <dbReference type="SAM" id="MobiDB-lite"/>
    </source>
</evidence>
<dbReference type="Proteomes" id="UP001462961">
    <property type="component" value="Unassembled WGS sequence"/>
</dbReference>
<gene>
    <name evidence="4" type="ORF">A9O66_36450</name>
    <name evidence="3" type="ORF">VOI32_21550</name>
</gene>
<feature type="compositionally biased region" description="Polar residues" evidence="1">
    <location>
        <begin position="1"/>
        <end position="10"/>
    </location>
</feature>
<proteinExistence type="predicted"/>
<keyword evidence="2" id="KW-0812">Transmembrane</keyword>
<dbReference type="AlphaFoldDB" id="A0A9Q6SA86"/>
<feature type="compositionally biased region" description="Basic and acidic residues" evidence="1">
    <location>
        <begin position="200"/>
        <end position="212"/>
    </location>
</feature>
<feature type="transmembrane region" description="Helical" evidence="2">
    <location>
        <begin position="50"/>
        <end position="70"/>
    </location>
</feature>
<protein>
    <submittedName>
        <fullName evidence="4">Uncharacterized protein</fullName>
    </submittedName>
</protein>
<evidence type="ECO:0000313" key="5">
    <source>
        <dbReference type="Proteomes" id="UP000509548"/>
    </source>
</evidence>
<keyword evidence="4" id="KW-0614">Plasmid</keyword>
<dbReference type="RefSeq" id="WP_107202706.1">
    <property type="nucleotide sequence ID" value="NZ_CP015960.1"/>
</dbReference>
<sequence>MSAPESNSKVPPSLLSEPAKDGQAGGSRILANLEGRVDPSANQKPKRSRALPLVVAALVIAAGGVGAYQLQHRASAEKVAAAAAQKDAANGASTVVASSVRLASGVTASVSASAVPAAAPATIVAADDASKDMPRAQASNDDGSRLSRALADGAGGSDEHASAAIVSGTNTDDTAKPASAASSKHADTASKAAHGKHDKRQLAEERHSKESKAAVASRAKKPNGKQESKDDSDADLLAALVARTKPASTRSGQPADAQAAAKKVGAAGNPTATLAERINECGQHGFFEEQLCRWRVCDGHWGKDPHCPAAAQARQP</sequence>
<dbReference type="Proteomes" id="UP000509548">
    <property type="component" value="Plasmid unnamed"/>
</dbReference>
<feature type="region of interest" description="Disordered" evidence="1">
    <location>
        <begin position="1"/>
        <end position="48"/>
    </location>
</feature>
<organism evidence="4 5">
    <name type="scientific">Paraburkholderia caribensis</name>
    <dbReference type="NCBI Taxonomy" id="75105"/>
    <lineage>
        <taxon>Bacteria</taxon>
        <taxon>Pseudomonadati</taxon>
        <taxon>Pseudomonadota</taxon>
        <taxon>Betaproteobacteria</taxon>
        <taxon>Burkholderiales</taxon>
        <taxon>Burkholderiaceae</taxon>
        <taxon>Paraburkholderia</taxon>
    </lineage>
</organism>
<name>A0A9Q6SA86_9BURK</name>